<keyword evidence="3 6" id="KW-0378">Hydrolase</keyword>
<dbReference type="InterPro" id="IPR050261">
    <property type="entry name" value="FrsA_esterase"/>
</dbReference>
<dbReference type="RefSeq" id="WP_119351447.1">
    <property type="nucleotide sequence ID" value="NZ_QWET01000018.1"/>
</dbReference>
<dbReference type="PANTHER" id="PTHR22946">
    <property type="entry name" value="DIENELACTONE HYDROLASE DOMAIN-CONTAINING PROTEIN-RELATED"/>
    <property type="match status" value="1"/>
</dbReference>
<organism evidence="6 7">
    <name type="scientific">Mariniphaga sediminis</name>
    <dbReference type="NCBI Taxonomy" id="1628158"/>
    <lineage>
        <taxon>Bacteria</taxon>
        <taxon>Pseudomonadati</taxon>
        <taxon>Bacteroidota</taxon>
        <taxon>Bacteroidia</taxon>
        <taxon>Marinilabiliales</taxon>
        <taxon>Prolixibacteraceae</taxon>
        <taxon>Mariniphaga</taxon>
    </lineage>
</organism>
<dbReference type="Proteomes" id="UP000266441">
    <property type="component" value="Unassembled WGS sequence"/>
</dbReference>
<keyword evidence="7" id="KW-1185">Reference proteome</keyword>
<evidence type="ECO:0000256" key="1">
    <source>
        <dbReference type="ARBA" id="ARBA00022487"/>
    </source>
</evidence>
<dbReference type="SUPFAM" id="SSF53474">
    <property type="entry name" value="alpha/beta-Hydrolases"/>
    <property type="match status" value="2"/>
</dbReference>
<keyword evidence="1" id="KW-0719">Serine esterase</keyword>
<dbReference type="InterPro" id="IPR022742">
    <property type="entry name" value="Hydrolase_4"/>
</dbReference>
<keyword evidence="2" id="KW-0732">Signal</keyword>
<dbReference type="InterPro" id="IPR054579">
    <property type="entry name" value="GCE-like_dom"/>
</dbReference>
<reference evidence="6 7" key="1">
    <citation type="journal article" date="2015" name="Int. J. Syst. Evol. Microbiol.">
        <title>Mariniphaga sediminis sp. nov., isolated from coastal sediment.</title>
        <authorList>
            <person name="Wang F.Q."/>
            <person name="Shen Q.Y."/>
            <person name="Chen G.J."/>
            <person name="Du Z.J."/>
        </authorList>
    </citation>
    <scope>NUCLEOTIDE SEQUENCE [LARGE SCALE GENOMIC DNA]</scope>
    <source>
        <strain evidence="6 7">SY21</strain>
    </source>
</reference>
<dbReference type="AlphaFoldDB" id="A0A399CXF2"/>
<feature type="domain" description="4-O-methyl-glucuronoyl methylesterase-like" evidence="5">
    <location>
        <begin position="178"/>
        <end position="392"/>
    </location>
</feature>
<dbReference type="InterPro" id="IPR029058">
    <property type="entry name" value="AB_hydrolase_fold"/>
</dbReference>
<gene>
    <name evidence="6" type="ORF">D1164_18830</name>
</gene>
<dbReference type="GO" id="GO:0052689">
    <property type="term" value="F:carboxylic ester hydrolase activity"/>
    <property type="evidence" value="ECO:0007669"/>
    <property type="project" value="UniProtKB-KW"/>
</dbReference>
<sequence>MKQNLFVFFMNSKNIIVFLLLLVSFVGEGRGIKGNHIPASEDTIKREANLDLILKVLPADKLNEGSPFDDRGRVSFLDRTFPDWLNRTGELPPDFEQIPSIPFLPNPLLIDEGGKNIPVKTKAQWEEKKEWMREQLQHYISGTFPPAPDNLRTKILSEKMDGEVKLQMVELSFGPEHQAKLTLELMVPPGKGPFPVFLSQWNHREWAQVAVRRGYIGCIYAGADTKDDTEKYAEIWAGEYDFTRLMRRAWGASRAVDYLHTLPEVDKEKIGITGHSRNGKQSLMAAAFDERITACIPSSGCTGASIPWRYTSFNFDIEDIALLSSARPSWLHPRLRFFIGKEHKLPVDQNSFMALIAPRGLMLSTAITEGAGNPWAVEQAYYASQKVYDFLGARNNLAIRSRYGLHSISARDMEDHIDFFDYVFGRSDFQPPNRLFYDYSFEEWKEISGEKINPDDFPVKGADNLLVSESGNKITSPDEWKKRRKEIRKYIQWGLGEEPPGVTNPGPGSLKNAGRGEDSFGNFLSRPGKTSKMGVMPVSPYKGFGDQLFGYLYYPLNDQGKLKSNDLPVVIYLHEFDYSKGFNSYHQVETLFRSMVEKGFAVFAFDMLGFGNRIEEGTRFYNRYPHWSKLGKMVTDVHGAVDAMVNIDFVDPDRIIVAGYSLGANVGLYAAATDERIAGVVSVAGFTPMRTNTLDRGTEGIMAYSHLHGLLPRLGFFVGKESHIPYDFDGILACIAPRPVLVIAPSEDKDAHRTDIEKCVNQAGKVYGLYEKNENLHLHTPQDINRFSSEMRDKMYDWMAAHFKD</sequence>
<dbReference type="OrthoDB" id="9809261at2"/>
<dbReference type="PANTHER" id="PTHR22946:SF9">
    <property type="entry name" value="POLYKETIDE TRANSFERASE AF380"/>
    <property type="match status" value="1"/>
</dbReference>
<evidence type="ECO:0000259" key="4">
    <source>
        <dbReference type="Pfam" id="PF12146"/>
    </source>
</evidence>
<evidence type="ECO:0000313" key="6">
    <source>
        <dbReference type="EMBL" id="RIH63638.1"/>
    </source>
</evidence>
<evidence type="ECO:0000256" key="2">
    <source>
        <dbReference type="ARBA" id="ARBA00022729"/>
    </source>
</evidence>
<accession>A0A399CXF2</accession>
<proteinExistence type="predicted"/>
<comment type="caution">
    <text evidence="6">The sequence shown here is derived from an EMBL/GenBank/DDBJ whole genome shotgun (WGS) entry which is preliminary data.</text>
</comment>
<feature type="domain" description="Serine aminopeptidase S33" evidence="4">
    <location>
        <begin position="585"/>
        <end position="690"/>
    </location>
</feature>
<evidence type="ECO:0000259" key="5">
    <source>
        <dbReference type="Pfam" id="PF22244"/>
    </source>
</evidence>
<name>A0A399CXF2_9BACT</name>
<dbReference type="Gene3D" id="3.40.50.1820">
    <property type="entry name" value="alpha/beta hydrolase"/>
    <property type="match status" value="2"/>
</dbReference>
<protein>
    <submittedName>
        <fullName evidence="6">Alpha/beta fold hydrolase</fullName>
    </submittedName>
</protein>
<dbReference type="EMBL" id="QWET01000018">
    <property type="protein sequence ID" value="RIH63638.1"/>
    <property type="molecule type" value="Genomic_DNA"/>
</dbReference>
<dbReference type="Pfam" id="PF12146">
    <property type="entry name" value="Hydrolase_4"/>
    <property type="match status" value="1"/>
</dbReference>
<evidence type="ECO:0000313" key="7">
    <source>
        <dbReference type="Proteomes" id="UP000266441"/>
    </source>
</evidence>
<dbReference type="Pfam" id="PF22244">
    <property type="entry name" value="GCE_fung"/>
    <property type="match status" value="1"/>
</dbReference>
<evidence type="ECO:0000256" key="3">
    <source>
        <dbReference type="ARBA" id="ARBA00022801"/>
    </source>
</evidence>